<dbReference type="PROSITE" id="PS50405">
    <property type="entry name" value="GST_CTER"/>
    <property type="match status" value="1"/>
</dbReference>
<evidence type="ECO:0000256" key="3">
    <source>
        <dbReference type="ARBA" id="ARBA00038317"/>
    </source>
</evidence>
<dbReference type="SUPFAM" id="SSF52833">
    <property type="entry name" value="Thioredoxin-like"/>
    <property type="match status" value="1"/>
</dbReference>
<dbReference type="CDD" id="cd03039">
    <property type="entry name" value="GST_N_Sigma_like"/>
    <property type="match status" value="1"/>
</dbReference>
<dbReference type="GO" id="GO:0004364">
    <property type="term" value="F:glutathione transferase activity"/>
    <property type="evidence" value="ECO:0007669"/>
    <property type="project" value="UniProtKB-EC"/>
</dbReference>
<dbReference type="EC" id="2.5.1.18" evidence="1"/>
<dbReference type="GO" id="GO:0006749">
    <property type="term" value="P:glutathione metabolic process"/>
    <property type="evidence" value="ECO:0007669"/>
    <property type="project" value="TreeGrafter"/>
</dbReference>
<feature type="domain" description="GST N-terminal" evidence="5">
    <location>
        <begin position="3"/>
        <end position="80"/>
    </location>
</feature>
<dbReference type="PANTHER" id="PTHR11571">
    <property type="entry name" value="GLUTATHIONE S-TRANSFERASE"/>
    <property type="match status" value="1"/>
</dbReference>
<dbReference type="SUPFAM" id="SSF47616">
    <property type="entry name" value="GST C-terminal domain-like"/>
    <property type="match status" value="1"/>
</dbReference>
<dbReference type="Proteomes" id="UP001378592">
    <property type="component" value="Unassembled WGS sequence"/>
</dbReference>
<protein>
    <recommendedName>
        <fullName evidence="1">glutathione transferase</fullName>
        <ecNumber evidence="1">2.5.1.18</ecNumber>
    </recommendedName>
</protein>
<keyword evidence="2" id="KW-0808">Transferase</keyword>
<organism evidence="7 8">
    <name type="scientific">Gryllus longicercus</name>
    <dbReference type="NCBI Taxonomy" id="2509291"/>
    <lineage>
        <taxon>Eukaryota</taxon>
        <taxon>Metazoa</taxon>
        <taxon>Ecdysozoa</taxon>
        <taxon>Arthropoda</taxon>
        <taxon>Hexapoda</taxon>
        <taxon>Insecta</taxon>
        <taxon>Pterygota</taxon>
        <taxon>Neoptera</taxon>
        <taxon>Polyneoptera</taxon>
        <taxon>Orthoptera</taxon>
        <taxon>Ensifera</taxon>
        <taxon>Gryllidea</taxon>
        <taxon>Grylloidea</taxon>
        <taxon>Gryllidae</taxon>
        <taxon>Gryllinae</taxon>
        <taxon>Gryllus</taxon>
    </lineage>
</organism>
<evidence type="ECO:0000313" key="8">
    <source>
        <dbReference type="Proteomes" id="UP001378592"/>
    </source>
</evidence>
<dbReference type="Pfam" id="PF02798">
    <property type="entry name" value="GST_N"/>
    <property type="match status" value="1"/>
</dbReference>
<dbReference type="Pfam" id="PF14497">
    <property type="entry name" value="GST_C_3"/>
    <property type="match status" value="1"/>
</dbReference>
<feature type="domain" description="GST C-terminal" evidence="6">
    <location>
        <begin position="82"/>
        <end position="204"/>
    </location>
</feature>
<dbReference type="Gene3D" id="3.40.30.10">
    <property type="entry name" value="Glutaredoxin"/>
    <property type="match status" value="1"/>
</dbReference>
<dbReference type="InterPro" id="IPR050213">
    <property type="entry name" value="GST_superfamily"/>
</dbReference>
<comment type="similarity">
    <text evidence="3">Belongs to the GST superfamily. Sigma family.</text>
</comment>
<proteinExistence type="inferred from homology"/>
<dbReference type="AlphaFoldDB" id="A0AAN9VGT6"/>
<dbReference type="InterPro" id="IPR010987">
    <property type="entry name" value="Glutathione-S-Trfase_C-like"/>
</dbReference>
<dbReference type="EMBL" id="JAZDUA010000199">
    <property type="protein sequence ID" value="KAK7864595.1"/>
    <property type="molecule type" value="Genomic_DNA"/>
</dbReference>
<comment type="catalytic activity">
    <reaction evidence="4">
        <text>RX + glutathione = an S-substituted glutathione + a halide anion + H(+)</text>
        <dbReference type="Rhea" id="RHEA:16437"/>
        <dbReference type="ChEBI" id="CHEBI:15378"/>
        <dbReference type="ChEBI" id="CHEBI:16042"/>
        <dbReference type="ChEBI" id="CHEBI:17792"/>
        <dbReference type="ChEBI" id="CHEBI:57925"/>
        <dbReference type="ChEBI" id="CHEBI:90779"/>
        <dbReference type="EC" id="2.5.1.18"/>
    </reaction>
</comment>
<keyword evidence="8" id="KW-1185">Reference proteome</keyword>
<reference evidence="7 8" key="1">
    <citation type="submission" date="2024-03" db="EMBL/GenBank/DDBJ databases">
        <title>The genome assembly and annotation of the cricket Gryllus longicercus Weissman &amp; Gray.</title>
        <authorList>
            <person name="Szrajer S."/>
            <person name="Gray D."/>
            <person name="Ylla G."/>
        </authorList>
    </citation>
    <scope>NUCLEOTIDE SEQUENCE [LARGE SCALE GENOMIC DNA]</scope>
    <source>
        <strain evidence="7">DAG 2021-001</strain>
        <tissue evidence="7">Whole body minus gut</tissue>
    </source>
</reference>
<evidence type="ECO:0000256" key="2">
    <source>
        <dbReference type="ARBA" id="ARBA00022679"/>
    </source>
</evidence>
<evidence type="ECO:0000256" key="4">
    <source>
        <dbReference type="ARBA" id="ARBA00047960"/>
    </source>
</evidence>
<dbReference type="SFLD" id="SFLDG00363">
    <property type="entry name" value="AMPS_(cytGST):_Alpha-__Mu-__Pi"/>
    <property type="match status" value="1"/>
</dbReference>
<name>A0AAN9VGT6_9ORTH</name>
<dbReference type="InterPro" id="IPR036249">
    <property type="entry name" value="Thioredoxin-like_sf"/>
</dbReference>
<dbReference type="Gene3D" id="1.20.1050.10">
    <property type="match status" value="1"/>
</dbReference>
<dbReference type="InterPro" id="IPR004046">
    <property type="entry name" value="GST_C"/>
</dbReference>
<dbReference type="InterPro" id="IPR004045">
    <property type="entry name" value="Glutathione_S-Trfase_N"/>
</dbReference>
<sequence length="204" mass="23653">MAPKYKLTYFPVMALGEPIRFLFSYGGIEFEDYRFDRENWPDLKPKMPFGQTPVLEVDGKTIHQSAAICRYLAKQVGLAGADDWEALQIDAVIDTFTDFRTKIANYHYDSDPDSKEKKKEPLFKETIPYYMPKFEELAKKNSGYFVNGKLTWADVYFVAILDYLNFMVGKDLVEEYPTLRALRTTVLELPGIKEWVAKRPVTEC</sequence>
<dbReference type="PROSITE" id="PS50404">
    <property type="entry name" value="GST_NTER"/>
    <property type="match status" value="1"/>
</dbReference>
<comment type="caution">
    <text evidence="7">The sequence shown here is derived from an EMBL/GenBank/DDBJ whole genome shotgun (WGS) entry which is preliminary data.</text>
</comment>
<accession>A0AAN9VGT6</accession>
<evidence type="ECO:0000313" key="7">
    <source>
        <dbReference type="EMBL" id="KAK7864595.1"/>
    </source>
</evidence>
<evidence type="ECO:0000259" key="6">
    <source>
        <dbReference type="PROSITE" id="PS50405"/>
    </source>
</evidence>
<dbReference type="CDD" id="cd03192">
    <property type="entry name" value="GST_C_Sigma_like"/>
    <property type="match status" value="1"/>
</dbReference>
<evidence type="ECO:0000259" key="5">
    <source>
        <dbReference type="PROSITE" id="PS50404"/>
    </source>
</evidence>
<evidence type="ECO:0000256" key="1">
    <source>
        <dbReference type="ARBA" id="ARBA00012452"/>
    </source>
</evidence>
<dbReference type="InterPro" id="IPR036282">
    <property type="entry name" value="Glutathione-S-Trfase_C_sf"/>
</dbReference>
<dbReference type="PANTHER" id="PTHR11571:SF224">
    <property type="entry name" value="HEMATOPOIETIC PROSTAGLANDIN D SYNTHASE"/>
    <property type="match status" value="1"/>
</dbReference>
<dbReference type="SFLD" id="SFLDG01205">
    <property type="entry name" value="AMPS.1"/>
    <property type="match status" value="1"/>
</dbReference>
<dbReference type="FunFam" id="1.20.1050.10:FF:000030">
    <property type="entry name" value="Glutathione S-transferase S1"/>
    <property type="match status" value="1"/>
</dbReference>
<dbReference type="FunFam" id="3.40.30.10:FF:000035">
    <property type="entry name" value="hematopoietic prostaglandin D synthase"/>
    <property type="match status" value="1"/>
</dbReference>
<dbReference type="GO" id="GO:0004602">
    <property type="term" value="F:glutathione peroxidase activity"/>
    <property type="evidence" value="ECO:0007669"/>
    <property type="project" value="UniProtKB-ARBA"/>
</dbReference>
<dbReference type="SFLD" id="SFLDS00019">
    <property type="entry name" value="Glutathione_Transferase_(cytos"/>
    <property type="match status" value="1"/>
</dbReference>
<dbReference type="InterPro" id="IPR040079">
    <property type="entry name" value="Glutathione_S-Trfase"/>
</dbReference>
<gene>
    <name evidence="7" type="ORF">R5R35_003186</name>
</gene>